<dbReference type="InterPro" id="IPR023779">
    <property type="entry name" value="Chromodomain_CS"/>
</dbReference>
<evidence type="ECO:0000256" key="2">
    <source>
        <dbReference type="ARBA" id="ARBA00023242"/>
    </source>
</evidence>
<sequence>MNDEESKGEDKEDFFQVEKIVDMKSVKDKKSGGQRKLYLIKWVGYSTKDNTWEPIENLSNVLYMVDEFEEKRKAASKNQPSSKDGKESAKKSNKKRDLKLQDKAQEQNILDFADLNKDNDEDNAKSGQDEFAEIENVLNSDETREGQFGVDEPEKILGVVNQINSKEWEMKVRWKKSKTTGKRPRSSIHTNTTLKKICPGLLFDFYESNVISNV</sequence>
<evidence type="ECO:0000256" key="3">
    <source>
        <dbReference type="SAM" id="MobiDB-lite"/>
    </source>
</evidence>
<comment type="subcellular location">
    <subcellularLocation>
        <location evidence="1">Nucleus</location>
    </subcellularLocation>
</comment>
<reference evidence="5" key="1">
    <citation type="submission" date="2008-10" db="EMBL/GenBank/DDBJ databases">
        <title>Cloning and Sequence Analysis of ECD1, a Chromo Domain-Containing Protein from Euplotes octocarinatus.</title>
        <authorList>
            <person name="Dang X."/>
            <person name="Liang A."/>
            <person name="Wang W."/>
        </authorList>
    </citation>
    <scope>NUCLEOTIDE SEQUENCE</scope>
</reference>
<dbReference type="InterPro" id="IPR000953">
    <property type="entry name" value="Chromo/chromo_shadow_dom"/>
</dbReference>
<protein>
    <submittedName>
        <fullName evidence="5">Chromodomain-containing protein</fullName>
    </submittedName>
</protein>
<accession>B6VAD9</accession>
<evidence type="ECO:0000259" key="4">
    <source>
        <dbReference type="PROSITE" id="PS50013"/>
    </source>
</evidence>
<keyword evidence="2" id="KW-0539">Nucleus</keyword>
<dbReference type="EMBL" id="FJ357578">
    <property type="protein sequence ID" value="ACJ07008.1"/>
    <property type="molecule type" value="Genomic_DNA"/>
</dbReference>
<dbReference type="AlphaFoldDB" id="B6VAD9"/>
<organism evidence="5">
    <name type="scientific">Euplotoides octocarinatus</name>
    <name type="common">Freshwater ciliate</name>
    <name type="synonym">Euplotes octocarinatus</name>
    <dbReference type="NCBI Taxonomy" id="2716877"/>
    <lineage>
        <taxon>Eukaryota</taxon>
        <taxon>Sar</taxon>
        <taxon>Alveolata</taxon>
        <taxon>Ciliophora</taxon>
        <taxon>Intramacronucleata</taxon>
        <taxon>Spirotrichea</taxon>
        <taxon>Hypotrichia</taxon>
        <taxon>Euplotida</taxon>
        <taxon>Euplotidae</taxon>
        <taxon>Euplotes</taxon>
    </lineage>
</organism>
<feature type="domain" description="Chromo" evidence="4">
    <location>
        <begin position="15"/>
        <end position="80"/>
    </location>
</feature>
<dbReference type="GO" id="GO:0005634">
    <property type="term" value="C:nucleus"/>
    <property type="evidence" value="ECO:0007669"/>
    <property type="project" value="UniProtKB-SubCell"/>
</dbReference>
<dbReference type="InterPro" id="IPR051219">
    <property type="entry name" value="Heterochromatin_chromo-domain"/>
</dbReference>
<gene>
    <name evidence="5" type="primary">ECD1</name>
</gene>
<feature type="region of interest" description="Disordered" evidence="3">
    <location>
        <begin position="71"/>
        <end position="100"/>
    </location>
</feature>
<dbReference type="PANTHER" id="PTHR22812">
    <property type="entry name" value="CHROMOBOX PROTEIN"/>
    <property type="match status" value="1"/>
</dbReference>
<proteinExistence type="predicted"/>
<dbReference type="InterPro" id="IPR008251">
    <property type="entry name" value="Chromo_shadow_dom"/>
</dbReference>
<evidence type="ECO:0000256" key="1">
    <source>
        <dbReference type="ARBA" id="ARBA00004123"/>
    </source>
</evidence>
<dbReference type="InterPro" id="IPR016197">
    <property type="entry name" value="Chromo-like_dom_sf"/>
</dbReference>
<dbReference type="CDD" id="cd00024">
    <property type="entry name" value="CD_CSD"/>
    <property type="match status" value="1"/>
</dbReference>
<dbReference type="GO" id="GO:0000792">
    <property type="term" value="C:heterochromatin"/>
    <property type="evidence" value="ECO:0007669"/>
    <property type="project" value="UniProtKB-ARBA"/>
</dbReference>
<name>B6VAD9_EUPOC</name>
<dbReference type="InterPro" id="IPR023780">
    <property type="entry name" value="Chromo_domain"/>
</dbReference>
<dbReference type="Gene3D" id="2.40.50.40">
    <property type="match status" value="2"/>
</dbReference>
<evidence type="ECO:0000313" key="5">
    <source>
        <dbReference type="EMBL" id="ACJ07008.1"/>
    </source>
</evidence>
<dbReference type="Pfam" id="PF00385">
    <property type="entry name" value="Chromo"/>
    <property type="match status" value="1"/>
</dbReference>
<dbReference type="PROSITE" id="PS50013">
    <property type="entry name" value="CHROMO_2"/>
    <property type="match status" value="1"/>
</dbReference>
<dbReference type="Pfam" id="PF01393">
    <property type="entry name" value="Chromo_shadow"/>
    <property type="match status" value="1"/>
</dbReference>
<dbReference type="SMART" id="SM00298">
    <property type="entry name" value="CHROMO"/>
    <property type="match status" value="1"/>
</dbReference>
<dbReference type="SUPFAM" id="SSF54160">
    <property type="entry name" value="Chromo domain-like"/>
    <property type="match status" value="1"/>
</dbReference>
<dbReference type="PROSITE" id="PS00598">
    <property type="entry name" value="CHROMO_1"/>
    <property type="match status" value="1"/>
</dbReference>